<sequence length="39" mass="4226">MPSASVRLTHLVETAVSSFVFGILVTVVLAGFPKLPRRE</sequence>
<evidence type="ECO:0000256" key="1">
    <source>
        <dbReference type="SAM" id="Phobius"/>
    </source>
</evidence>
<dbReference type="EMBL" id="CP018477">
    <property type="protein sequence ID" value="ASV75775.1"/>
    <property type="molecule type" value="Genomic_DNA"/>
</dbReference>
<organism evidence="2 3">
    <name type="scientific">Thermogutta terrifontis</name>
    <dbReference type="NCBI Taxonomy" id="1331910"/>
    <lineage>
        <taxon>Bacteria</taxon>
        <taxon>Pseudomonadati</taxon>
        <taxon>Planctomycetota</taxon>
        <taxon>Planctomycetia</taxon>
        <taxon>Pirellulales</taxon>
        <taxon>Thermoguttaceae</taxon>
        <taxon>Thermogutta</taxon>
    </lineage>
</organism>
<proteinExistence type="predicted"/>
<evidence type="ECO:0000313" key="3">
    <source>
        <dbReference type="Proteomes" id="UP000215086"/>
    </source>
</evidence>
<protein>
    <submittedName>
        <fullName evidence="2">Uncharacterized protein</fullName>
    </submittedName>
</protein>
<keyword evidence="1" id="KW-0472">Membrane</keyword>
<feature type="transmembrane region" description="Helical" evidence="1">
    <location>
        <begin position="12"/>
        <end position="32"/>
    </location>
</feature>
<gene>
    <name evidence="2" type="ORF">THTE_3173</name>
</gene>
<keyword evidence="1" id="KW-1133">Transmembrane helix</keyword>
<dbReference type="KEGG" id="ttf:THTE_3173"/>
<evidence type="ECO:0000313" key="2">
    <source>
        <dbReference type="EMBL" id="ASV75775.1"/>
    </source>
</evidence>
<accession>A0A286RIJ0</accession>
<dbReference type="Proteomes" id="UP000215086">
    <property type="component" value="Chromosome"/>
</dbReference>
<name>A0A286RIJ0_9BACT</name>
<reference evidence="2 3" key="1">
    <citation type="journal article" name="Front. Microbiol.">
        <title>Sugar Metabolism of the First Thermophilic Planctomycete Thermogutta terrifontis: Comparative Genomic and Transcriptomic Approaches.</title>
        <authorList>
            <person name="Elcheninov A.G."/>
            <person name="Menzel P."/>
            <person name="Gudbergsdottir S.R."/>
            <person name="Slesarev A.I."/>
            <person name="Kadnikov V.V."/>
            <person name="Krogh A."/>
            <person name="Bonch-Osmolovskaya E.A."/>
            <person name="Peng X."/>
            <person name="Kublanov I.V."/>
        </authorList>
    </citation>
    <scope>NUCLEOTIDE SEQUENCE [LARGE SCALE GENOMIC DNA]</scope>
    <source>
        <strain evidence="2 3">R1</strain>
    </source>
</reference>
<dbReference type="AlphaFoldDB" id="A0A286RIJ0"/>
<keyword evidence="3" id="KW-1185">Reference proteome</keyword>
<keyword evidence="1" id="KW-0812">Transmembrane</keyword>